<keyword evidence="6" id="KW-0808">Transferase</keyword>
<keyword evidence="3 4" id="KW-0663">Pyridoxal phosphate</keyword>
<accession>A0A6P1MEU8</accession>
<dbReference type="GO" id="GO:0003962">
    <property type="term" value="F:cystathionine gamma-synthase activity"/>
    <property type="evidence" value="ECO:0007669"/>
    <property type="project" value="UniProtKB-EC"/>
</dbReference>
<evidence type="ECO:0000256" key="5">
    <source>
        <dbReference type="RuleBase" id="RU362118"/>
    </source>
</evidence>
<dbReference type="GO" id="GO:0030170">
    <property type="term" value="F:pyridoxal phosphate binding"/>
    <property type="evidence" value="ECO:0007669"/>
    <property type="project" value="InterPro"/>
</dbReference>
<dbReference type="FunFam" id="3.90.1150.10:FF:000033">
    <property type="entry name" value="Cystathionine gamma-synthase"/>
    <property type="match status" value="1"/>
</dbReference>
<sequence length="380" mass="42333">MRYESIAVHGGKEEDSGKRAVNYPIYLSSTFAQPGLDQFQEFAYTRGGNPTRSHVERLAADLEGAQYGLALASGMAATSLVFGLLRQGDKVLINNNVYGGTWRYVSNIFSNHGIEYEVVSDFNNYDFSNTASNVKMIFIETPSNPLLEITDIRKVSQEARKRGILTVVDNTFLTSYFQRPMELGADIVVYSATKYYAGHSDILAGLVILNQEELYLKLKFLQNTYGGILSPTDAFLLTRGIKTLSLRLDKHQKNALLAAQYLKRHKAVKDVYYPGLKSHKNYDIQRSQATGDGGVLSLRLNDGWDSKRFTANLKIFDLAVSLGGVESLICHPATMTHESYAPELQEKIGIDSKLLRLSIGIEHEEDILEDISSALKKAKL</sequence>
<dbReference type="FunFam" id="3.40.640.10:FF:000009">
    <property type="entry name" value="Cystathionine gamma-synthase homolog"/>
    <property type="match status" value="1"/>
</dbReference>
<dbReference type="PANTHER" id="PTHR11808">
    <property type="entry name" value="TRANS-SULFURATION ENZYME FAMILY MEMBER"/>
    <property type="match status" value="1"/>
</dbReference>
<dbReference type="PANTHER" id="PTHR11808:SF15">
    <property type="entry name" value="CYSTATHIONINE GAMMA-LYASE"/>
    <property type="match status" value="1"/>
</dbReference>
<dbReference type="InterPro" id="IPR015421">
    <property type="entry name" value="PyrdxlP-dep_Trfase_major"/>
</dbReference>
<proteinExistence type="inferred from homology"/>
<dbReference type="EMBL" id="CP047591">
    <property type="protein sequence ID" value="QHI72341.1"/>
    <property type="molecule type" value="Genomic_DNA"/>
</dbReference>
<comment type="similarity">
    <text evidence="2 5">Belongs to the trans-sulfuration enzymes family.</text>
</comment>
<gene>
    <name evidence="6" type="ORF">Ami3637_07940</name>
</gene>
<organism evidence="6 7">
    <name type="scientific">Aminipila terrae</name>
    <dbReference type="NCBI Taxonomy" id="2697030"/>
    <lineage>
        <taxon>Bacteria</taxon>
        <taxon>Bacillati</taxon>
        <taxon>Bacillota</taxon>
        <taxon>Clostridia</taxon>
        <taxon>Peptostreptococcales</taxon>
        <taxon>Anaerovoracaceae</taxon>
        <taxon>Aminipila</taxon>
    </lineage>
</organism>
<dbReference type="Gene3D" id="3.90.1150.10">
    <property type="entry name" value="Aspartate Aminotransferase, domain 1"/>
    <property type="match status" value="1"/>
</dbReference>
<dbReference type="Pfam" id="PF01053">
    <property type="entry name" value="Cys_Met_Meta_PP"/>
    <property type="match status" value="1"/>
</dbReference>
<name>A0A6P1MEU8_9FIRM</name>
<dbReference type="InterPro" id="IPR015424">
    <property type="entry name" value="PyrdxlP-dep_Trfase"/>
</dbReference>
<evidence type="ECO:0000256" key="1">
    <source>
        <dbReference type="ARBA" id="ARBA00001933"/>
    </source>
</evidence>
<dbReference type="GO" id="GO:0004123">
    <property type="term" value="F:cystathionine gamma-lyase activity"/>
    <property type="evidence" value="ECO:0007669"/>
    <property type="project" value="TreeGrafter"/>
</dbReference>
<evidence type="ECO:0000256" key="4">
    <source>
        <dbReference type="PIRSR" id="PIRSR001434-2"/>
    </source>
</evidence>
<keyword evidence="7" id="KW-1185">Reference proteome</keyword>
<dbReference type="PIRSF" id="PIRSF001434">
    <property type="entry name" value="CGS"/>
    <property type="match status" value="1"/>
</dbReference>
<evidence type="ECO:0000256" key="3">
    <source>
        <dbReference type="ARBA" id="ARBA00022898"/>
    </source>
</evidence>
<dbReference type="RefSeq" id="WP_162362111.1">
    <property type="nucleotide sequence ID" value="NZ_CP047591.1"/>
</dbReference>
<dbReference type="KEGG" id="amic:Ami3637_07940"/>
<dbReference type="EC" id="2.5.1.48" evidence="6"/>
<evidence type="ECO:0000256" key="2">
    <source>
        <dbReference type="ARBA" id="ARBA00009077"/>
    </source>
</evidence>
<dbReference type="GO" id="GO:0019343">
    <property type="term" value="P:cysteine biosynthetic process via cystathionine"/>
    <property type="evidence" value="ECO:0007669"/>
    <property type="project" value="TreeGrafter"/>
</dbReference>
<dbReference type="GO" id="GO:0019346">
    <property type="term" value="P:transsulfuration"/>
    <property type="evidence" value="ECO:0007669"/>
    <property type="project" value="InterPro"/>
</dbReference>
<dbReference type="GO" id="GO:0009086">
    <property type="term" value="P:methionine biosynthetic process"/>
    <property type="evidence" value="ECO:0007669"/>
    <property type="project" value="UniProtKB-ARBA"/>
</dbReference>
<dbReference type="GO" id="GO:0005737">
    <property type="term" value="C:cytoplasm"/>
    <property type="evidence" value="ECO:0007669"/>
    <property type="project" value="TreeGrafter"/>
</dbReference>
<dbReference type="Gene3D" id="3.40.640.10">
    <property type="entry name" value="Type I PLP-dependent aspartate aminotransferase-like (Major domain)"/>
    <property type="match status" value="1"/>
</dbReference>
<protein>
    <submittedName>
        <fullName evidence="6">Methionine biosynthesis PLP-dependent protein</fullName>
        <ecNumber evidence="6">2.5.1.48</ecNumber>
    </submittedName>
</protein>
<comment type="cofactor">
    <cofactor evidence="1 5">
        <name>pyridoxal 5'-phosphate</name>
        <dbReference type="ChEBI" id="CHEBI:597326"/>
    </cofactor>
</comment>
<dbReference type="InterPro" id="IPR015422">
    <property type="entry name" value="PyrdxlP-dep_Trfase_small"/>
</dbReference>
<evidence type="ECO:0000313" key="6">
    <source>
        <dbReference type="EMBL" id="QHI72341.1"/>
    </source>
</evidence>
<evidence type="ECO:0000313" key="7">
    <source>
        <dbReference type="Proteomes" id="UP000463883"/>
    </source>
</evidence>
<dbReference type="SUPFAM" id="SSF53383">
    <property type="entry name" value="PLP-dependent transferases"/>
    <property type="match status" value="1"/>
</dbReference>
<dbReference type="AlphaFoldDB" id="A0A6P1MEU8"/>
<dbReference type="InterPro" id="IPR000277">
    <property type="entry name" value="Cys/Met-Metab_PyrdxlP-dep_enz"/>
</dbReference>
<dbReference type="CDD" id="cd00614">
    <property type="entry name" value="CGS_like"/>
    <property type="match status" value="1"/>
</dbReference>
<feature type="modified residue" description="N6-(pyridoxal phosphate)lysine" evidence="4">
    <location>
        <position position="194"/>
    </location>
</feature>
<dbReference type="Proteomes" id="UP000463883">
    <property type="component" value="Chromosome"/>
</dbReference>
<reference evidence="6 7" key="1">
    <citation type="submission" date="2020-01" db="EMBL/GenBank/DDBJ databases">
        <title>Genomic analysis of Aminipila sp. CBA3637.</title>
        <authorList>
            <person name="Kim Y.B."/>
            <person name="Roh S.W."/>
        </authorList>
    </citation>
    <scope>NUCLEOTIDE SEQUENCE [LARGE SCALE GENOMIC DNA]</scope>
    <source>
        <strain evidence="6 7">CBA3637</strain>
    </source>
</reference>